<comment type="caution">
    <text evidence="1">The sequence shown here is derived from an EMBL/GenBank/DDBJ whole genome shotgun (WGS) entry which is preliminary data.</text>
</comment>
<dbReference type="Pfam" id="PF03060">
    <property type="entry name" value="NMO"/>
    <property type="match status" value="1"/>
</dbReference>
<reference evidence="2" key="1">
    <citation type="journal article" date="2019" name="Int. J. Syst. Evol. Microbiol.">
        <title>The Global Catalogue of Microorganisms (GCM) 10K type strain sequencing project: providing services to taxonomists for standard genome sequencing and annotation.</title>
        <authorList>
            <consortium name="The Broad Institute Genomics Platform"/>
            <consortium name="The Broad Institute Genome Sequencing Center for Infectious Disease"/>
            <person name="Wu L."/>
            <person name="Ma J."/>
        </authorList>
    </citation>
    <scope>NUCLEOTIDE SEQUENCE [LARGE SCALE GENOMIC DNA]</scope>
    <source>
        <strain evidence="2">CCUG 43304</strain>
    </source>
</reference>
<keyword evidence="2" id="KW-1185">Reference proteome</keyword>
<dbReference type="SUPFAM" id="SSF51412">
    <property type="entry name" value="Inosine monophosphate dehydrogenase (IMPDH)"/>
    <property type="match status" value="1"/>
</dbReference>
<dbReference type="EMBL" id="JBHSTP010000001">
    <property type="protein sequence ID" value="MFC6355564.1"/>
    <property type="molecule type" value="Genomic_DNA"/>
</dbReference>
<dbReference type="InterPro" id="IPR013785">
    <property type="entry name" value="Aldolase_TIM"/>
</dbReference>
<accession>A0ABW1VGE7</accession>
<dbReference type="Proteomes" id="UP001596306">
    <property type="component" value="Unassembled WGS sequence"/>
</dbReference>
<sequence>MQIGTAFLVCSESAASDVHREAILSPAARCTVLTRVFSGRLARGVPNRMLRELSADARGPAPFPAQNWLTGGIKAEAIARGDGDLMSLWAGQTAPPAQRHPAAELMRELVRDAEALLG</sequence>
<evidence type="ECO:0000313" key="2">
    <source>
        <dbReference type="Proteomes" id="UP001596306"/>
    </source>
</evidence>
<evidence type="ECO:0000313" key="1">
    <source>
        <dbReference type="EMBL" id="MFC6355564.1"/>
    </source>
</evidence>
<dbReference type="RefSeq" id="WP_386728564.1">
    <property type="nucleotide sequence ID" value="NZ_JBHSTP010000001.1"/>
</dbReference>
<dbReference type="EC" id="1.13.12.-" evidence="1"/>
<organism evidence="1 2">
    <name type="scientific">Luethyella okanaganae</name>
    <dbReference type="NCBI Taxonomy" id="69372"/>
    <lineage>
        <taxon>Bacteria</taxon>
        <taxon>Bacillati</taxon>
        <taxon>Actinomycetota</taxon>
        <taxon>Actinomycetes</taxon>
        <taxon>Micrococcales</taxon>
        <taxon>Microbacteriaceae</taxon>
        <taxon>Luethyella</taxon>
    </lineage>
</organism>
<dbReference type="GO" id="GO:0016491">
    <property type="term" value="F:oxidoreductase activity"/>
    <property type="evidence" value="ECO:0007669"/>
    <property type="project" value="UniProtKB-KW"/>
</dbReference>
<keyword evidence="1" id="KW-0560">Oxidoreductase</keyword>
<dbReference type="PANTHER" id="PTHR42747">
    <property type="entry name" value="NITRONATE MONOOXYGENASE-RELATED"/>
    <property type="match status" value="1"/>
</dbReference>
<dbReference type="PANTHER" id="PTHR42747:SF3">
    <property type="entry name" value="NITRONATE MONOOXYGENASE-RELATED"/>
    <property type="match status" value="1"/>
</dbReference>
<protein>
    <submittedName>
        <fullName evidence="1">NAD(P)H-dependent flavin oxidoreductase</fullName>
        <ecNumber evidence="1">1.13.12.-</ecNumber>
    </submittedName>
</protein>
<name>A0ABW1VGE7_9MICO</name>
<proteinExistence type="predicted"/>
<gene>
    <name evidence="1" type="ORF">ACFQB0_05525</name>
</gene>
<dbReference type="Gene3D" id="3.20.20.70">
    <property type="entry name" value="Aldolase class I"/>
    <property type="match status" value="1"/>
</dbReference>